<organism evidence="2 3">
    <name type="scientific">Rothia kristinae</name>
    <dbReference type="NCBI Taxonomy" id="37923"/>
    <lineage>
        <taxon>Bacteria</taxon>
        <taxon>Bacillati</taxon>
        <taxon>Actinomycetota</taxon>
        <taxon>Actinomycetes</taxon>
        <taxon>Micrococcales</taxon>
        <taxon>Micrococcaceae</taxon>
        <taxon>Rothia</taxon>
    </lineage>
</organism>
<dbReference type="Gene3D" id="3.30.420.40">
    <property type="match status" value="2"/>
</dbReference>
<dbReference type="AlphaFoldDB" id="A0A7T4MUF2"/>
<dbReference type="Pfam" id="PF00480">
    <property type="entry name" value="ROK"/>
    <property type="match status" value="1"/>
</dbReference>
<dbReference type="Proteomes" id="UP000595221">
    <property type="component" value="Chromosome"/>
</dbReference>
<dbReference type="PANTHER" id="PTHR18964">
    <property type="entry name" value="ROK (REPRESSOR, ORF, KINASE) FAMILY"/>
    <property type="match status" value="1"/>
</dbReference>
<gene>
    <name evidence="2" type="ORF">I6H58_02045</name>
</gene>
<dbReference type="SUPFAM" id="SSF53067">
    <property type="entry name" value="Actin-like ATPase domain"/>
    <property type="match status" value="1"/>
</dbReference>
<name>A0A7T4MUF2_9MICC</name>
<reference evidence="2 3" key="1">
    <citation type="submission" date="2020-12" db="EMBL/GenBank/DDBJ databases">
        <title>FDA dAtabase for Regulatory Grade micrObial Sequences (FDA-ARGOS): Supporting development and validation of Infectious Disease Dx tests.</title>
        <authorList>
            <person name="Sproer C."/>
            <person name="Gronow S."/>
            <person name="Severitt S."/>
            <person name="Schroder I."/>
            <person name="Tallon L."/>
            <person name="Sadzewicz L."/>
            <person name="Zhao X."/>
            <person name="Boylan J."/>
            <person name="Ott S."/>
            <person name="Bowen H."/>
            <person name="Vavikolanu K."/>
            <person name="Mehta A."/>
            <person name="Aluvathingal J."/>
            <person name="Nadendla S."/>
            <person name="Lowell S."/>
            <person name="Myers T."/>
            <person name="Yan Y."/>
            <person name="Sichtig H."/>
        </authorList>
    </citation>
    <scope>NUCLEOTIDE SEQUENCE [LARGE SCALE GENOMIC DNA]</scope>
    <source>
        <strain evidence="2 3">FDAARGOS_1001</strain>
    </source>
</reference>
<dbReference type="RefSeq" id="WP_198490636.1">
    <property type="nucleotide sequence ID" value="NZ_CP066078.1"/>
</dbReference>
<protein>
    <submittedName>
        <fullName evidence="2">ROK family protein</fullName>
    </submittedName>
</protein>
<comment type="similarity">
    <text evidence="1">Belongs to the ROK (NagC/XylR) family.</text>
</comment>
<dbReference type="PANTHER" id="PTHR18964:SF146">
    <property type="entry name" value="POLYPHOSPHATE GLUCOKINASE"/>
    <property type="match status" value="1"/>
</dbReference>
<sequence>MTEKTNVDRPELAVQADLDREEALPAPAPHELAIGVDIGGTGIKGGIVDLRTGDLVSERYRIDTPKPATPERVIPVVERIVAELQSRELTAEPDSAIGIGFPAIIKDGHTWSAANVDESWIGADLTGPISAALGRPVYALNDADAAGLAEAIYGQGRHRSGFLMMITLGTGIGSAIINNGQLVPNSELGHLEIDGHDAETRASVRAREREDLSWKQYGKRLHRYFSHVQRLFSPDAFIIGGGVSKKPEKFLPYLEDIDTPIEIAVLRNNAGIVGAGLWAAGQPGEKEKHDRTAS</sequence>
<dbReference type="InterPro" id="IPR043129">
    <property type="entry name" value="ATPase_NBD"/>
</dbReference>
<dbReference type="EMBL" id="CP066078">
    <property type="protein sequence ID" value="QQC59789.1"/>
    <property type="molecule type" value="Genomic_DNA"/>
</dbReference>
<accession>A0A7T4MUF2</accession>
<proteinExistence type="inferred from homology"/>
<dbReference type="NCBIfam" id="NF045942">
    <property type="entry name" value="PolPhglucPhase"/>
    <property type="match status" value="1"/>
</dbReference>
<evidence type="ECO:0000313" key="2">
    <source>
        <dbReference type="EMBL" id="QQC59789.1"/>
    </source>
</evidence>
<dbReference type="InterPro" id="IPR000600">
    <property type="entry name" value="ROK"/>
</dbReference>
<dbReference type="CDD" id="cd24058">
    <property type="entry name" value="ASKHA_NBD_ROK_PPGK"/>
    <property type="match status" value="1"/>
</dbReference>
<evidence type="ECO:0000313" key="3">
    <source>
        <dbReference type="Proteomes" id="UP000595221"/>
    </source>
</evidence>
<evidence type="ECO:0000256" key="1">
    <source>
        <dbReference type="ARBA" id="ARBA00006479"/>
    </source>
</evidence>